<dbReference type="GO" id="GO:0004803">
    <property type="term" value="F:transposase activity"/>
    <property type="evidence" value="ECO:0007669"/>
    <property type="project" value="InterPro"/>
</dbReference>
<accession>A0A2M7SCH4</accession>
<evidence type="ECO:0000259" key="1">
    <source>
        <dbReference type="Pfam" id="PF01548"/>
    </source>
</evidence>
<dbReference type="AlphaFoldDB" id="A0A2M7SCH4"/>
<sequence>MSNKLYVGVDVHSEDNTACFLNEEGSMLSKTFSFPNSLPGAKLLEERIVQTGEENKLNEIKIATEATSFLDLHLVDFLATSKVLAKYSLGVYQLNPKITHGFKKVYPDKDKTDPDDAFVAADRLRFGHLPQPYQEHEPYMVLQRLTRYRFHLVETITQEKNRFLTHLFLKFSRFEVIKPFSNSFSATSKELISQFYDVDELACAPMEELVSFILKYGKSRFPNPEEVVDKLKQVARESYRIRPALARSINLILALSLQTIRALEKNLREIDKAISEEFKGFPNTLISIRGIGPVYAAGIFAETGNINRFHNQAELAKFAGITWRKTKSANFEAQNTRMTKTGNQYLRYYLIQAANSLRVHNEEYKLFYQRKHDEATKHHHKRAVVLTARKLVRLVFSLLKNNCLYQERVEKGSV</sequence>
<reference evidence="4" key="1">
    <citation type="submission" date="2017-09" db="EMBL/GenBank/DDBJ databases">
        <title>Depth-based differentiation of microbial function through sediment-hosted aquifers and enrichment of novel symbionts in the deep terrestrial subsurface.</title>
        <authorList>
            <person name="Probst A.J."/>
            <person name="Ladd B."/>
            <person name="Jarett J.K."/>
            <person name="Geller-Mcgrath D.E."/>
            <person name="Sieber C.M.K."/>
            <person name="Emerson J.B."/>
            <person name="Anantharaman K."/>
            <person name="Thomas B.C."/>
            <person name="Malmstrom R."/>
            <person name="Stieglmeier M."/>
            <person name="Klingl A."/>
            <person name="Woyke T."/>
            <person name="Ryan C.M."/>
            <person name="Banfield J.F."/>
        </authorList>
    </citation>
    <scope>NUCLEOTIDE SEQUENCE [LARGE SCALE GENOMIC DNA]</scope>
</reference>
<dbReference type="Pfam" id="PF02371">
    <property type="entry name" value="Transposase_20"/>
    <property type="match status" value="1"/>
</dbReference>
<dbReference type="GO" id="GO:0006313">
    <property type="term" value="P:DNA transposition"/>
    <property type="evidence" value="ECO:0007669"/>
    <property type="project" value="InterPro"/>
</dbReference>
<feature type="domain" description="Transposase IS116/IS110/IS902 C-terminal" evidence="2">
    <location>
        <begin position="284"/>
        <end position="369"/>
    </location>
</feature>
<dbReference type="PANTHER" id="PTHR33055">
    <property type="entry name" value="TRANSPOSASE FOR INSERTION SEQUENCE ELEMENT IS1111A"/>
    <property type="match status" value="1"/>
</dbReference>
<gene>
    <name evidence="3" type="ORF">COY52_05055</name>
</gene>
<evidence type="ECO:0000313" key="4">
    <source>
        <dbReference type="Proteomes" id="UP000229307"/>
    </source>
</evidence>
<dbReference type="InterPro" id="IPR003346">
    <property type="entry name" value="Transposase_20"/>
</dbReference>
<evidence type="ECO:0000259" key="2">
    <source>
        <dbReference type="Pfam" id="PF02371"/>
    </source>
</evidence>
<dbReference type="EMBL" id="PFMR01000139">
    <property type="protein sequence ID" value="PIZ17170.1"/>
    <property type="molecule type" value="Genomic_DNA"/>
</dbReference>
<evidence type="ECO:0000313" key="3">
    <source>
        <dbReference type="EMBL" id="PIZ17170.1"/>
    </source>
</evidence>
<dbReference type="InterPro" id="IPR047650">
    <property type="entry name" value="Transpos_IS110"/>
</dbReference>
<dbReference type="Pfam" id="PF01548">
    <property type="entry name" value="DEDD_Tnp_IS110"/>
    <property type="match status" value="1"/>
</dbReference>
<dbReference type="InterPro" id="IPR002525">
    <property type="entry name" value="Transp_IS110-like_N"/>
</dbReference>
<name>A0A2M7SCH4_9BACT</name>
<comment type="caution">
    <text evidence="3">The sequence shown here is derived from an EMBL/GenBank/DDBJ whole genome shotgun (WGS) entry which is preliminary data.</text>
</comment>
<proteinExistence type="predicted"/>
<feature type="domain" description="Transposase IS110-like N-terminal" evidence="1">
    <location>
        <begin position="7"/>
        <end position="167"/>
    </location>
</feature>
<protein>
    <submittedName>
        <fullName evidence="3">IS110 family transposase</fullName>
    </submittedName>
</protein>
<dbReference type="NCBIfam" id="NF033542">
    <property type="entry name" value="transpos_IS110"/>
    <property type="match status" value="1"/>
</dbReference>
<dbReference type="PANTHER" id="PTHR33055:SF15">
    <property type="entry name" value="TRANSPOSASE-RELATED"/>
    <property type="match status" value="1"/>
</dbReference>
<organism evidence="3 4">
    <name type="scientific">Candidatus Desantisbacteria bacterium CG_4_10_14_0_8_um_filter_48_22</name>
    <dbReference type="NCBI Taxonomy" id="1974543"/>
    <lineage>
        <taxon>Bacteria</taxon>
        <taxon>Candidatus Desantisiibacteriota</taxon>
    </lineage>
</organism>
<dbReference type="GO" id="GO:0003677">
    <property type="term" value="F:DNA binding"/>
    <property type="evidence" value="ECO:0007669"/>
    <property type="project" value="InterPro"/>
</dbReference>
<dbReference type="Proteomes" id="UP000229307">
    <property type="component" value="Unassembled WGS sequence"/>
</dbReference>